<dbReference type="Pfam" id="PF05635">
    <property type="entry name" value="23S_rRNA_IVP"/>
    <property type="match status" value="1"/>
</dbReference>
<dbReference type="InterPro" id="IPR036583">
    <property type="entry name" value="23S_rRNA_IVS_sf"/>
</dbReference>
<evidence type="ECO:0000313" key="2">
    <source>
        <dbReference type="Proteomes" id="UP000229706"/>
    </source>
</evidence>
<reference evidence="2" key="1">
    <citation type="submission" date="2017-09" db="EMBL/GenBank/DDBJ databases">
        <title>Depth-based differentiation of microbial function through sediment-hosted aquifers and enrichment of novel symbionts in the deep terrestrial subsurface.</title>
        <authorList>
            <person name="Probst A.J."/>
            <person name="Ladd B."/>
            <person name="Jarett J.K."/>
            <person name="Geller-Mcgrath D.E."/>
            <person name="Sieber C.M.K."/>
            <person name="Emerson J.B."/>
            <person name="Anantharaman K."/>
            <person name="Thomas B.C."/>
            <person name="Malmstrom R."/>
            <person name="Stieglmeier M."/>
            <person name="Klingl A."/>
            <person name="Woyke T."/>
            <person name="Ryan C.M."/>
            <person name="Banfield J.F."/>
        </authorList>
    </citation>
    <scope>NUCLEOTIDE SEQUENCE [LARGE SCALE GENOMIC DNA]</scope>
</reference>
<dbReference type="InterPro" id="IPR012657">
    <property type="entry name" value="23S_rRNA-intervening_sequence"/>
</dbReference>
<dbReference type="NCBIfam" id="TIGR04258">
    <property type="entry name" value="4helix_suffix"/>
    <property type="match status" value="1"/>
</dbReference>
<evidence type="ECO:0000313" key="1">
    <source>
        <dbReference type="EMBL" id="PJB88493.1"/>
    </source>
</evidence>
<dbReference type="EMBL" id="PFTH01000086">
    <property type="protein sequence ID" value="PJB88493.1"/>
    <property type="molecule type" value="Genomic_DNA"/>
</dbReference>
<dbReference type="SUPFAM" id="SSF158446">
    <property type="entry name" value="IVS-encoded protein-like"/>
    <property type="match status" value="1"/>
</dbReference>
<dbReference type="NCBIfam" id="TIGR02436">
    <property type="entry name" value="four helix bundle protein"/>
    <property type="match status" value="1"/>
</dbReference>
<dbReference type="Gene3D" id="1.20.1440.60">
    <property type="entry name" value="23S rRNA-intervening sequence"/>
    <property type="match status" value="1"/>
</dbReference>
<comment type="caution">
    <text evidence="1">The sequence shown here is derived from an EMBL/GenBank/DDBJ whole genome shotgun (WGS) entry which is preliminary data.</text>
</comment>
<accession>A0A2M8DD67</accession>
<name>A0A2M8DD67_9BACT</name>
<dbReference type="InterPro" id="IPR026354">
    <property type="entry name" value="4helix_suffix_dom"/>
</dbReference>
<proteinExistence type="predicted"/>
<organism evidence="1 2">
    <name type="scientific">Candidatus Roizmanbacteria bacterium CG_4_9_14_0_8_um_filter_34_12</name>
    <dbReference type="NCBI Taxonomy" id="1974840"/>
    <lineage>
        <taxon>Bacteria</taxon>
        <taxon>Candidatus Roizmaniibacteriota</taxon>
    </lineage>
</organism>
<protein>
    <submittedName>
        <fullName evidence="1">Four helix bundle protein</fullName>
    </submittedName>
</protein>
<sequence>MGNTANNMGKIGGKIGKTKYSRTYQAGYEYLLAYKLTVPIYDYTVEFVNKYISKFSRTCDQMEQAARSGMQNISEGYKQQGLKGYIKLSGVARGSLEELLKDYLAYARQNKIQIWEGERSKREIREIGVIWEIIKINPALPDSPNFPNLPDHPDLAVNLLITLIHQVNYLIDKLIVSLKEKHMKEGGLTEELYSKRIEYRKKHG</sequence>
<dbReference type="Proteomes" id="UP000229706">
    <property type="component" value="Unassembled WGS sequence"/>
</dbReference>
<gene>
    <name evidence="1" type="ORF">CO083_02400</name>
</gene>
<dbReference type="AlphaFoldDB" id="A0A2M8DD67"/>